<evidence type="ECO:0000256" key="1">
    <source>
        <dbReference type="SAM" id="MobiDB-lite"/>
    </source>
</evidence>
<evidence type="ECO:0000313" key="2">
    <source>
        <dbReference type="EMBL" id="AWP11622.1"/>
    </source>
</evidence>
<feature type="compositionally biased region" description="Basic and acidic residues" evidence="1">
    <location>
        <begin position="47"/>
        <end position="60"/>
    </location>
</feature>
<dbReference type="EMBL" id="CP026255">
    <property type="protein sequence ID" value="AWP11622.1"/>
    <property type="molecule type" value="Genomic_DNA"/>
</dbReference>
<gene>
    <name evidence="2" type="ORF">SMAX5B_009173</name>
</gene>
<dbReference type="Proteomes" id="UP000246464">
    <property type="component" value="Chromosome 13"/>
</dbReference>
<organism evidence="2 3">
    <name type="scientific">Scophthalmus maximus</name>
    <name type="common">Turbot</name>
    <name type="synonym">Psetta maxima</name>
    <dbReference type="NCBI Taxonomy" id="52904"/>
    <lineage>
        <taxon>Eukaryota</taxon>
        <taxon>Metazoa</taxon>
        <taxon>Chordata</taxon>
        <taxon>Craniata</taxon>
        <taxon>Vertebrata</taxon>
        <taxon>Euteleostomi</taxon>
        <taxon>Actinopterygii</taxon>
        <taxon>Neopterygii</taxon>
        <taxon>Teleostei</taxon>
        <taxon>Neoteleostei</taxon>
        <taxon>Acanthomorphata</taxon>
        <taxon>Carangaria</taxon>
        <taxon>Pleuronectiformes</taxon>
        <taxon>Pleuronectoidei</taxon>
        <taxon>Scophthalmidae</taxon>
        <taxon>Scophthalmus</taxon>
    </lineage>
</organism>
<sequence length="80" mass="9121">MLNVRMNSDEETLVLLLLFSLGKHVWNTSVYAAARSSRRGTAPLHRNPSEAEHATDEYAQRKQSLCGSVKRRRQNPSVQR</sequence>
<keyword evidence="3" id="KW-1185">Reference proteome</keyword>
<protein>
    <submittedName>
        <fullName evidence="2">Uncharacterized protein</fullName>
    </submittedName>
</protein>
<feature type="region of interest" description="Disordered" evidence="1">
    <location>
        <begin position="36"/>
        <end position="80"/>
    </location>
</feature>
<name>A0A2U9C9P4_SCOMX</name>
<accession>A0A2U9C9P4</accession>
<dbReference type="AlphaFoldDB" id="A0A2U9C9P4"/>
<reference evidence="2 3" key="1">
    <citation type="submission" date="2017-12" db="EMBL/GenBank/DDBJ databases">
        <title>Integrating genomic resources of turbot (Scophthalmus maximus) in depth evaluation of genetic and physical mapping variation across individuals.</title>
        <authorList>
            <person name="Martinez P."/>
        </authorList>
    </citation>
    <scope>NUCLEOTIDE SEQUENCE [LARGE SCALE GENOMIC DNA]</scope>
</reference>
<evidence type="ECO:0000313" key="3">
    <source>
        <dbReference type="Proteomes" id="UP000246464"/>
    </source>
</evidence>
<proteinExistence type="predicted"/>